<feature type="domain" description="XPG-I" evidence="7">
    <location>
        <begin position="179"/>
        <end position="255"/>
    </location>
</feature>
<dbReference type="InterPro" id="IPR006086">
    <property type="entry name" value="XPG-I_dom"/>
</dbReference>
<keyword evidence="2" id="KW-0540">Nuclease</keyword>
<evidence type="ECO:0000313" key="9">
    <source>
        <dbReference type="EMBL" id="ADO00506.1"/>
    </source>
</evidence>
<evidence type="ECO:0000313" key="10">
    <source>
        <dbReference type="Proteomes" id="UP000112896"/>
    </source>
</evidence>
<evidence type="ECO:0000256" key="6">
    <source>
        <dbReference type="ARBA" id="ARBA00022842"/>
    </source>
</evidence>
<proteinExistence type="predicted"/>
<dbReference type="SUPFAM" id="SSF47807">
    <property type="entry name" value="5' to 3' exonuclease, C-terminal subdomain"/>
    <property type="match status" value="1"/>
</dbReference>
<dbReference type="PANTHER" id="PTHR11081:SF9">
    <property type="entry name" value="FLAP ENDONUCLEASE 1"/>
    <property type="match status" value="1"/>
</dbReference>
<dbReference type="RefSeq" id="YP_004732945.1">
    <property type="nucleotide sequence ID" value="NC_015780.1"/>
</dbReference>
<evidence type="ECO:0000256" key="1">
    <source>
        <dbReference type="ARBA" id="ARBA00001946"/>
    </source>
</evidence>
<evidence type="ECO:0000259" key="8">
    <source>
        <dbReference type="SMART" id="SM00485"/>
    </source>
</evidence>
<keyword evidence="5" id="KW-0378">Hydrolase</keyword>
<evidence type="ECO:0000256" key="3">
    <source>
        <dbReference type="ARBA" id="ARBA00022723"/>
    </source>
</evidence>
<dbReference type="InterPro" id="IPR006085">
    <property type="entry name" value="XPG_DNA_repair_N"/>
</dbReference>
<evidence type="ECO:0008006" key="11">
    <source>
        <dbReference type="Google" id="ProtNLM"/>
    </source>
</evidence>
<dbReference type="SUPFAM" id="SSF88723">
    <property type="entry name" value="PIN domain-like"/>
    <property type="match status" value="1"/>
</dbReference>
<dbReference type="PRINTS" id="PR00853">
    <property type="entry name" value="XPGRADSUPER"/>
</dbReference>
<dbReference type="InterPro" id="IPR029060">
    <property type="entry name" value="PIN-like_dom_sf"/>
</dbReference>
<reference evidence="9 10" key="1">
    <citation type="journal article" date="2011" name="J. Virol.">
        <title>Genomic and proteomic analysis of invertebrate iridovirus type 9.</title>
        <authorList>
            <person name="Wong C.K."/>
            <person name="Young V.L."/>
            <person name="Kleffmann T."/>
            <person name="Ward V.K."/>
        </authorList>
    </citation>
    <scope>NUCLEOTIDE SEQUENCE [LARGE SCALE GENOMIC DNA]</scope>
</reference>
<dbReference type="GO" id="GO:0008409">
    <property type="term" value="F:5'-3' exonuclease activity"/>
    <property type="evidence" value="ECO:0007669"/>
    <property type="project" value="TreeGrafter"/>
</dbReference>
<keyword evidence="4" id="KW-0255">Endonuclease</keyword>
<keyword evidence="3" id="KW-0479">Metal-binding</keyword>
<dbReference type="GO" id="GO:0046872">
    <property type="term" value="F:metal ion binding"/>
    <property type="evidence" value="ECO:0007669"/>
    <property type="project" value="UniProtKB-KW"/>
</dbReference>
<keyword evidence="6" id="KW-0460">Magnesium</keyword>
<evidence type="ECO:0000256" key="5">
    <source>
        <dbReference type="ARBA" id="ARBA00022801"/>
    </source>
</evidence>
<dbReference type="KEGG" id="vg:10963884"/>
<dbReference type="Gene3D" id="3.40.50.1010">
    <property type="entry name" value="5'-nuclease"/>
    <property type="match status" value="1"/>
</dbReference>
<evidence type="ECO:0000259" key="7">
    <source>
        <dbReference type="SMART" id="SM00484"/>
    </source>
</evidence>
<sequence>MGIKNLNQFLKKREVSTTLPVSKLKYTKIAIDTPMFLFKFKGVNDPSTNDWLGCFITFIAFLRKYDIHPIFIFEGKAPLEKAPAQEERRIQRQRMTDKTETIESDLNNYITSGVISELLIEISTKLKGKGGKTLLAKKTLVRNNCNIDVGLIKEEIDRRKRYEINITTEDILNLKELFDLMGVSWIQSKGEAETDCVSLFYDDCVDYIVAEDTDVLAYYFSSNPEKELKVITNFNTTDLTFTQLSKKVMLQTLNLTSQSFRDLCIMCGTDYNKNIPRVGVETSYKFIQKWYNIESVPLDTTILNYIRIREIFEVKSKPILHSQVKWCRLPQSDFLDELNIFIFKFNLKGVHSENIFKALSEADIEY</sequence>
<dbReference type="PANTHER" id="PTHR11081">
    <property type="entry name" value="FLAP ENDONUCLEASE FAMILY MEMBER"/>
    <property type="match status" value="1"/>
</dbReference>
<protein>
    <recommendedName>
        <fullName evidence="11">XPG-I domain-containing protein</fullName>
    </recommendedName>
</protein>
<name>G0T5I8_IRV9</name>
<dbReference type="Proteomes" id="UP000112896">
    <property type="component" value="Segment"/>
</dbReference>
<organism evidence="9 10">
    <name type="scientific">Wiseana iridescent virus</name>
    <name type="common">WIV</name>
    <name type="synonym">Insect iridescent virus type 9</name>
    <dbReference type="NCBI Taxonomy" id="68347"/>
    <lineage>
        <taxon>Viruses</taxon>
        <taxon>Varidnaviria</taxon>
        <taxon>Bamfordvirae</taxon>
        <taxon>Nucleocytoviricota</taxon>
        <taxon>Megaviricetes</taxon>
        <taxon>Pimascovirales</taxon>
        <taxon>Pimascovirales incertae sedis</taxon>
        <taxon>Iridoviridae</taxon>
        <taxon>Betairidovirinae</taxon>
        <taxon>Chloriridovirus</taxon>
        <taxon>Chloriridovirus wiseana1</taxon>
        <taxon>Invertebrate iridescent virus 9</taxon>
    </lineage>
</organism>
<feature type="domain" description="XPG N-terminal" evidence="8">
    <location>
        <begin position="1"/>
        <end position="95"/>
    </location>
</feature>
<dbReference type="SMART" id="SM00279">
    <property type="entry name" value="HhH2"/>
    <property type="match status" value="1"/>
</dbReference>
<organismHost>
    <name type="scientific">Wiseana cervinata</name>
    <dbReference type="NCBI Taxonomy" id="107013"/>
</organismHost>
<evidence type="ECO:0000256" key="4">
    <source>
        <dbReference type="ARBA" id="ARBA00022759"/>
    </source>
</evidence>
<dbReference type="InterPro" id="IPR008918">
    <property type="entry name" value="HhH2"/>
</dbReference>
<dbReference type="InterPro" id="IPR036279">
    <property type="entry name" value="5-3_exonuclease_C_sf"/>
</dbReference>
<dbReference type="EMBL" id="GQ918152">
    <property type="protein sequence ID" value="ADO00506.1"/>
    <property type="molecule type" value="Genomic_DNA"/>
</dbReference>
<dbReference type="InterPro" id="IPR006084">
    <property type="entry name" value="XPG/Rad2"/>
</dbReference>
<comment type="cofactor">
    <cofactor evidence="1">
        <name>Mg(2+)</name>
        <dbReference type="ChEBI" id="CHEBI:18420"/>
    </cofactor>
</comment>
<accession>G0T5I8</accession>
<dbReference type="GeneID" id="10963884"/>
<dbReference type="Pfam" id="PF00752">
    <property type="entry name" value="XPG_N"/>
    <property type="match status" value="1"/>
</dbReference>
<dbReference type="GO" id="GO:0003677">
    <property type="term" value="F:DNA binding"/>
    <property type="evidence" value="ECO:0007669"/>
    <property type="project" value="InterPro"/>
</dbReference>
<dbReference type="GO" id="GO:0017108">
    <property type="term" value="F:5'-flap endonuclease activity"/>
    <property type="evidence" value="ECO:0007669"/>
    <property type="project" value="TreeGrafter"/>
</dbReference>
<dbReference type="SMART" id="SM00484">
    <property type="entry name" value="XPGI"/>
    <property type="match status" value="1"/>
</dbReference>
<dbReference type="Gene3D" id="1.10.150.20">
    <property type="entry name" value="5' to 3' exonuclease, C-terminal subdomain"/>
    <property type="match status" value="1"/>
</dbReference>
<dbReference type="SMART" id="SM00485">
    <property type="entry name" value="XPGN"/>
    <property type="match status" value="1"/>
</dbReference>
<evidence type="ECO:0000256" key="2">
    <source>
        <dbReference type="ARBA" id="ARBA00022722"/>
    </source>
</evidence>
<keyword evidence="10" id="KW-1185">Reference proteome</keyword>
<dbReference type="Pfam" id="PF00867">
    <property type="entry name" value="XPG_I"/>
    <property type="match status" value="1"/>
</dbReference>